<dbReference type="AlphaFoldDB" id="A0A9P8LG87"/>
<comment type="similarity">
    <text evidence="1">Belongs to the CBF/MAK21 family.</text>
</comment>
<gene>
    <name evidence="3" type="ORF">GP486_001675</name>
</gene>
<organism evidence="3 4">
    <name type="scientific">Trichoglossum hirsutum</name>
    <dbReference type="NCBI Taxonomy" id="265104"/>
    <lineage>
        <taxon>Eukaryota</taxon>
        <taxon>Fungi</taxon>
        <taxon>Dikarya</taxon>
        <taxon>Ascomycota</taxon>
        <taxon>Pezizomycotina</taxon>
        <taxon>Geoglossomycetes</taxon>
        <taxon>Geoglossales</taxon>
        <taxon>Geoglossaceae</taxon>
        <taxon>Trichoglossum</taxon>
    </lineage>
</organism>
<dbReference type="EMBL" id="JAGHQM010000158">
    <property type="protein sequence ID" value="KAH0564936.1"/>
    <property type="molecule type" value="Genomic_DNA"/>
</dbReference>
<sequence length="565" mass="64614">MSVRSTLPRKRKIRDIEESVKAVRKIPGTGVGDDGTQSRIFQLESQVSESRRHYNNIATLLSISQSSDEQNEDDIAAAVSLCRVFCRLMASGNMLVTKRSATDAEGMIIRWLEERYDDYLEVLLNMLKGSSTRQVSYSSFEIAYHSLKNFVQSTALTLLMRLVKDEGSCSKARQEHSFPTRRYSKILRTILELPSTSQAREELVQKYINGYDDVRFYTFGIIHELSAETRCSELLQTFISNTLSVLSSIQAESPSGNDVDKFYITPPSKKKNQHYSTTAYRKRVQQAWLALFRLGLSKKQRKIVLGLVSSRIAPYFLKAELLMDFLTDSFNVGGSTSLLALSGLYYLIQEKNLDYPMFYQKLYSLLDAGVLHSRQRSRFFRLLDTFLASTHLPAALVASFIKKLSRLSLQAPPAGIVVVVPWIYNLLKRHPTCTFMVHREIHGKARSEQLRNEGMDDPFNPNEEDPMETDAISSSLWEIEMLQSHYHPNVATLARVISEQFTKQAYNMEDFLDHSYATMLDMEFSKDIKKQPVVEYEIPKKVFTGEDGTEAVSDDRLVMKLWDFS</sequence>
<name>A0A9P8LG87_9PEZI</name>
<reference evidence="3" key="1">
    <citation type="submission" date="2021-03" db="EMBL/GenBank/DDBJ databases">
        <title>Comparative genomics and phylogenomic investigation of the class Geoglossomycetes provide insights into ecological specialization and systematics.</title>
        <authorList>
            <person name="Melie T."/>
            <person name="Pirro S."/>
            <person name="Miller A.N."/>
            <person name="Quandt A."/>
        </authorList>
    </citation>
    <scope>NUCLEOTIDE SEQUENCE</scope>
    <source>
        <strain evidence="3">CAQ_001_2017</strain>
    </source>
</reference>
<dbReference type="Pfam" id="PF03914">
    <property type="entry name" value="CBF"/>
    <property type="match status" value="1"/>
</dbReference>
<dbReference type="Proteomes" id="UP000750711">
    <property type="component" value="Unassembled WGS sequence"/>
</dbReference>
<feature type="domain" description="CCAAT-binding factor" evidence="2">
    <location>
        <begin position="337"/>
        <end position="494"/>
    </location>
</feature>
<keyword evidence="4" id="KW-1185">Reference proteome</keyword>
<dbReference type="PANTHER" id="PTHR12455:SF0">
    <property type="entry name" value="NUCLEOLAR COMPLEX PROTEIN 4 HOMOLOG"/>
    <property type="match status" value="1"/>
</dbReference>
<dbReference type="PANTHER" id="PTHR12455">
    <property type="entry name" value="NUCLEOLAR COMPLEX PROTEIN 4"/>
    <property type="match status" value="1"/>
</dbReference>
<evidence type="ECO:0000313" key="3">
    <source>
        <dbReference type="EMBL" id="KAH0564936.1"/>
    </source>
</evidence>
<dbReference type="GO" id="GO:0042254">
    <property type="term" value="P:ribosome biogenesis"/>
    <property type="evidence" value="ECO:0007669"/>
    <property type="project" value="InterPro"/>
</dbReference>
<dbReference type="GO" id="GO:0032040">
    <property type="term" value="C:small-subunit processome"/>
    <property type="evidence" value="ECO:0007669"/>
    <property type="project" value="TreeGrafter"/>
</dbReference>
<evidence type="ECO:0000256" key="1">
    <source>
        <dbReference type="ARBA" id="ARBA00007797"/>
    </source>
</evidence>
<protein>
    <recommendedName>
        <fullName evidence="2">CCAAT-binding factor domain-containing protein</fullName>
    </recommendedName>
</protein>
<evidence type="ECO:0000259" key="2">
    <source>
        <dbReference type="Pfam" id="PF03914"/>
    </source>
</evidence>
<accession>A0A9P8LG87</accession>
<dbReference type="GO" id="GO:0030692">
    <property type="term" value="C:Noc4p-Nop14p complex"/>
    <property type="evidence" value="ECO:0007669"/>
    <property type="project" value="TreeGrafter"/>
</dbReference>
<evidence type="ECO:0000313" key="4">
    <source>
        <dbReference type="Proteomes" id="UP000750711"/>
    </source>
</evidence>
<proteinExistence type="inferred from homology"/>
<dbReference type="InterPro" id="IPR005612">
    <property type="entry name" value="CCAAT-binding_factor"/>
</dbReference>
<dbReference type="InterPro" id="IPR027193">
    <property type="entry name" value="Noc4"/>
</dbReference>
<comment type="caution">
    <text evidence="3">The sequence shown here is derived from an EMBL/GenBank/DDBJ whole genome shotgun (WGS) entry which is preliminary data.</text>
</comment>